<sequence>MMGVEPPAVVTLGQYVADKLSEVACSAREVPVERESFLQLAGFLEKMVPVVIELHKGRDGSPHAIDLLETLRRDVDETDELVDLCTSKSRMYLLMHCRAVVKKLESVTHSMGRSLSMVSLSSVQGREDTKDLVDILSSQMQEVQYQVQDSEERIYRLLERGTSSDRNDLAVQTGILTEIARTVGVQNFARDPVALKNEIQLLRNDLNDTEDPKGLQMMDIIGNMFENWVENQQCPSPSSSAGTPLSGNPRRMEPSYEAFVCPLTKQVMIDPVTTEDGHPFERSAIERWFKECEDKGRPLTSPLTGKQLESKALKPNIALRNIIQEWNVRNEVARIDNAIWLLESSSSEEDILDGLQDFQTVLSRNNQCKEKLKNERLIGLLVSCLRNGERVRCKALATLRFLAQIDDDFTELIGQASLRDILKCLSRKLSQEREEAVSLLLELSKSYSVCEKIGLTSGAVLILVGMTSSKSEDVNVAQKADQTLDNLEMCDQNVRQLAENGRLKPLVTRLIEGSEDIRIEMAKYIPVIPLSSEGRARLAKAGGGILIQMLSDPKLAAREAALQALRTLSTLDSKGNGNGKVLLDAGILPPLMSDLFVGGFSQIPVKLKEVAATILANVVNSCTEWESTPIDNNGNTLTSEMIVHNLLQLTSNTGPAIEAKLLQVLLGLASSPRVGLELASHIKSAGATISLIQFLEAPQKEIRVTSVKLLHCLSEHMGQELADGLRITSRQLGTLVKLLGVIGFTEEMAAAAGLLASLPVRDLALSRALLDEGILPILLSRIGEVHQGMVRIGEGKYYAAFQEGLVGTLARFTYDLEAPEILSIAQQHGLCLRFTSLLQRGNSDEVSRWSAVALENLSTKSKSLSELPDIPQSKGWLNMIRCIKSPPRTPGCPVHGGTCSADGTFCLIEANAILPLVNCLENRNARTVEAAMGALGTLLSDSVDIDRGIHILANAHAILPILVILQDHKTEAQRERAIWIVERLLRNGDMARDISMQQDVHVAVLEAYKSGSNTSKQLAEKSLKHLNKIPNFSGVFHKSGLS</sequence>
<dbReference type="EMBL" id="CM055105">
    <property type="protein sequence ID" value="KAJ7531673.1"/>
    <property type="molecule type" value="Genomic_DNA"/>
</dbReference>
<protein>
    <submittedName>
        <fullName evidence="1">Uncharacterized protein</fullName>
    </submittedName>
</protein>
<gene>
    <name evidence="1" type="ORF">O6H91_14G053800</name>
</gene>
<keyword evidence="2" id="KW-1185">Reference proteome</keyword>
<reference evidence="2" key="1">
    <citation type="journal article" date="2024" name="Proc. Natl. Acad. Sci. U.S.A.">
        <title>Extraordinary preservation of gene collinearity over three hundred million years revealed in homosporous lycophytes.</title>
        <authorList>
            <person name="Li C."/>
            <person name="Wickell D."/>
            <person name="Kuo L.Y."/>
            <person name="Chen X."/>
            <person name="Nie B."/>
            <person name="Liao X."/>
            <person name="Peng D."/>
            <person name="Ji J."/>
            <person name="Jenkins J."/>
            <person name="Williams M."/>
            <person name="Shu S."/>
            <person name="Plott C."/>
            <person name="Barry K."/>
            <person name="Rajasekar S."/>
            <person name="Grimwood J."/>
            <person name="Han X."/>
            <person name="Sun S."/>
            <person name="Hou Z."/>
            <person name="He W."/>
            <person name="Dai G."/>
            <person name="Sun C."/>
            <person name="Schmutz J."/>
            <person name="Leebens-Mack J.H."/>
            <person name="Li F.W."/>
            <person name="Wang L."/>
        </authorList>
    </citation>
    <scope>NUCLEOTIDE SEQUENCE [LARGE SCALE GENOMIC DNA]</scope>
    <source>
        <strain evidence="2">cv. PW_Plant_1</strain>
    </source>
</reference>
<evidence type="ECO:0000313" key="2">
    <source>
        <dbReference type="Proteomes" id="UP001162992"/>
    </source>
</evidence>
<name>A0ACC2BPE6_DIPCM</name>
<dbReference type="Proteomes" id="UP001162992">
    <property type="component" value="Chromosome 14"/>
</dbReference>
<evidence type="ECO:0000313" key="1">
    <source>
        <dbReference type="EMBL" id="KAJ7531673.1"/>
    </source>
</evidence>
<organism evidence="1 2">
    <name type="scientific">Diphasiastrum complanatum</name>
    <name type="common">Issler's clubmoss</name>
    <name type="synonym">Lycopodium complanatum</name>
    <dbReference type="NCBI Taxonomy" id="34168"/>
    <lineage>
        <taxon>Eukaryota</taxon>
        <taxon>Viridiplantae</taxon>
        <taxon>Streptophyta</taxon>
        <taxon>Embryophyta</taxon>
        <taxon>Tracheophyta</taxon>
        <taxon>Lycopodiopsida</taxon>
        <taxon>Lycopodiales</taxon>
        <taxon>Lycopodiaceae</taxon>
        <taxon>Lycopodioideae</taxon>
        <taxon>Diphasiastrum</taxon>
    </lineage>
</organism>
<accession>A0ACC2BPE6</accession>
<comment type="caution">
    <text evidence="1">The sequence shown here is derived from an EMBL/GenBank/DDBJ whole genome shotgun (WGS) entry which is preliminary data.</text>
</comment>
<proteinExistence type="predicted"/>